<dbReference type="InterPro" id="IPR021047">
    <property type="entry name" value="Mannosyltransferase_CMT1"/>
</dbReference>
<sequence>MKPAQPNPVVAFIRRIPTPIALAVGIILGLCVSQLWNISRSAQAYPAWDGGASLNTQRAHRLGGFQPVTVPTPEQRFRVLTLLTTLSPHHTRTCTRNAQLGYVKQVEERYTTLIGHNKPSRGGIFGSWTPAHDVEHSSSARRRSELSALGHKYFFAINLYNSFDIIPDLFGTLFRVGAVLGYHNIFVSIYENGSTDQTKALLKIFASLTRSVGLRVVIRSSMRRRGAFNHRIEYLAEVRNAAMVPLHELREDEGEVFDSVVFMNDVLPCIDDVLELIWQSRRQNAGLTCAADYMFHDGLGAPVFYDNWVARDINGTALENAPFEAVFHHPESSDRFQRHLPIQVQSCWNGIAVLDPAPLYATPHVRFRMARIAEGECSASECSLIGNDYWNAGYVFIGYADVFDEQKVWDIIHPTRRNLTAIRGYVRLGGLPDDPRTDPQDRSWYGPHDRLFVPEESEMLEFAPGPKYVWCWGWDGAGDLDGPDVDPIWEAMPNRTTLAEAVTIKHDRSLDL</sequence>
<dbReference type="AlphaFoldDB" id="A0A5N5QP90"/>
<dbReference type="Pfam" id="PF11735">
    <property type="entry name" value="CAP59_mtransfer"/>
    <property type="match status" value="1"/>
</dbReference>
<dbReference type="PANTHER" id="PTHR34144:SF1">
    <property type="entry name" value="CAPSULAR ASSOCIATED PROTEIN"/>
    <property type="match status" value="1"/>
</dbReference>
<accession>A0A5N5QP90</accession>
<dbReference type="PANTHER" id="PTHR34144">
    <property type="entry name" value="CHROMOSOME 8, WHOLE GENOME SHOTGUN SEQUENCE"/>
    <property type="match status" value="1"/>
</dbReference>
<dbReference type="Proteomes" id="UP000383932">
    <property type="component" value="Unassembled WGS sequence"/>
</dbReference>
<keyword evidence="2" id="KW-1185">Reference proteome</keyword>
<comment type="caution">
    <text evidence="1">The sequence shown here is derived from an EMBL/GenBank/DDBJ whole genome shotgun (WGS) entry which is preliminary data.</text>
</comment>
<reference evidence="1 2" key="1">
    <citation type="journal article" date="2019" name="Fungal Biol. Biotechnol.">
        <title>Draft genome sequence of fastidious pathogen Ceratobasidium theobromae, which causes vascular-streak dieback in Theobroma cacao.</title>
        <authorList>
            <person name="Ali S.S."/>
            <person name="Asman A."/>
            <person name="Shao J."/>
            <person name="Firmansyah A.P."/>
            <person name="Susilo A.W."/>
            <person name="Rosmana A."/>
            <person name="McMahon P."/>
            <person name="Junaid M."/>
            <person name="Guest D."/>
            <person name="Kheng T.Y."/>
            <person name="Meinhardt L.W."/>
            <person name="Bailey B.A."/>
        </authorList>
    </citation>
    <scope>NUCLEOTIDE SEQUENCE [LARGE SCALE GENOMIC DNA]</scope>
    <source>
        <strain evidence="1 2">CT2</strain>
    </source>
</reference>
<dbReference type="EMBL" id="SSOP01000049">
    <property type="protein sequence ID" value="KAB5592966.1"/>
    <property type="molecule type" value="Genomic_DNA"/>
</dbReference>
<protein>
    <submittedName>
        <fullName evidence="1">Capsular associated protein</fullName>
    </submittedName>
</protein>
<evidence type="ECO:0000313" key="2">
    <source>
        <dbReference type="Proteomes" id="UP000383932"/>
    </source>
</evidence>
<organism evidence="1 2">
    <name type="scientific">Ceratobasidium theobromae</name>
    <dbReference type="NCBI Taxonomy" id="1582974"/>
    <lineage>
        <taxon>Eukaryota</taxon>
        <taxon>Fungi</taxon>
        <taxon>Dikarya</taxon>
        <taxon>Basidiomycota</taxon>
        <taxon>Agaricomycotina</taxon>
        <taxon>Agaricomycetes</taxon>
        <taxon>Cantharellales</taxon>
        <taxon>Ceratobasidiaceae</taxon>
        <taxon>Ceratobasidium</taxon>
    </lineage>
</organism>
<name>A0A5N5QP90_9AGAM</name>
<proteinExistence type="predicted"/>
<dbReference type="OrthoDB" id="262547at2759"/>
<evidence type="ECO:0000313" key="1">
    <source>
        <dbReference type="EMBL" id="KAB5592966.1"/>
    </source>
</evidence>
<gene>
    <name evidence="1" type="ORF">CTheo_3601</name>
</gene>